<dbReference type="PANTHER" id="PTHR43649">
    <property type="entry name" value="ARABINOSE-BINDING PROTEIN-RELATED"/>
    <property type="match status" value="1"/>
</dbReference>
<keyword evidence="6" id="KW-1185">Reference proteome</keyword>
<protein>
    <submittedName>
        <fullName evidence="5">Sugar transporter</fullName>
    </submittedName>
</protein>
<evidence type="ECO:0000256" key="1">
    <source>
        <dbReference type="ARBA" id="ARBA00004196"/>
    </source>
</evidence>
<dbReference type="OrthoDB" id="9782846at2"/>
<comment type="similarity">
    <text evidence="2">Belongs to the bacterial solute-binding protein 1 family.</text>
</comment>
<proteinExistence type="inferred from homology"/>
<dbReference type="InterPro" id="IPR006059">
    <property type="entry name" value="SBP"/>
</dbReference>
<organism evidence="5 6">
    <name type="scientific">Aliterella atlantica CENA595</name>
    <dbReference type="NCBI Taxonomy" id="1618023"/>
    <lineage>
        <taxon>Bacteria</taxon>
        <taxon>Bacillati</taxon>
        <taxon>Cyanobacteriota</taxon>
        <taxon>Cyanophyceae</taxon>
        <taxon>Chroococcidiopsidales</taxon>
        <taxon>Aliterellaceae</taxon>
        <taxon>Aliterella</taxon>
    </lineage>
</organism>
<dbReference type="CDD" id="cd14748">
    <property type="entry name" value="PBP2_UgpB"/>
    <property type="match status" value="1"/>
</dbReference>
<evidence type="ECO:0000313" key="5">
    <source>
        <dbReference type="EMBL" id="KJH70475.1"/>
    </source>
</evidence>
<dbReference type="Pfam" id="PF01547">
    <property type="entry name" value="SBP_bac_1"/>
    <property type="match status" value="1"/>
</dbReference>
<evidence type="ECO:0000256" key="3">
    <source>
        <dbReference type="ARBA" id="ARBA00022448"/>
    </source>
</evidence>
<dbReference type="InterPro" id="IPR050490">
    <property type="entry name" value="Bact_solute-bd_prot1"/>
</dbReference>
<keyword evidence="5" id="KW-0762">Sugar transport</keyword>
<evidence type="ECO:0000313" key="6">
    <source>
        <dbReference type="Proteomes" id="UP000032452"/>
    </source>
</evidence>
<dbReference type="PATRIC" id="fig|1618023.3.peg.962"/>
<comment type="subcellular location">
    <subcellularLocation>
        <location evidence="1">Cell envelope</location>
    </subcellularLocation>
</comment>
<dbReference type="PANTHER" id="PTHR43649:SF31">
    <property type="entry name" value="SN-GLYCEROL-3-PHOSPHATE-BINDING PERIPLASMIC PROTEIN UGPB"/>
    <property type="match status" value="1"/>
</dbReference>
<dbReference type="PROSITE" id="PS51257">
    <property type="entry name" value="PROKAR_LIPOPROTEIN"/>
    <property type="match status" value="1"/>
</dbReference>
<sequence>MVRKILAFFALFVIGIAIFTGCSVGRQVDNSGVVTITLSGWSNLLEKQFLQKVIDGFEAENPGIKVRYDAIADQYMDVLKTRLIGETAADVFYLDALEAPGLISPGVLEPLNGYINKEFDLADFEPKLLDAFKSNNTIYGLPKDFSTLVLFYDKQAFAEAGLSQTPRTWDELREYARKLTRDRNGDGKIDRYGLGILPELARLAYVTEAFGGKLVDAEGMATFASTESLQGLQLIVDQYRLDKSASQPSDVGASSGSEIFGQGKAAMVIEGPWLISYLDDTFPNLKYATAEVPTIDGKNGTMAYTVAYVMNKKSQHKAAAWKLIAYLTGKEGMKAWTSGGFALPTRKSVARQLGYEKRQLYSPFIAGASYATIWQAGEYLPLILNNFNNQFISAMLGEQPLASAMQKAQITANKEIQLAQ</sequence>
<evidence type="ECO:0000256" key="4">
    <source>
        <dbReference type="ARBA" id="ARBA00022729"/>
    </source>
</evidence>
<comment type="caution">
    <text evidence="5">The sequence shown here is derived from an EMBL/GenBank/DDBJ whole genome shotgun (WGS) entry which is preliminary data.</text>
</comment>
<dbReference type="STRING" id="1618023.UH38_17815"/>
<dbReference type="Gene3D" id="3.40.190.10">
    <property type="entry name" value="Periplasmic binding protein-like II"/>
    <property type="match status" value="1"/>
</dbReference>
<dbReference type="GO" id="GO:0030313">
    <property type="term" value="C:cell envelope"/>
    <property type="evidence" value="ECO:0007669"/>
    <property type="project" value="UniProtKB-SubCell"/>
</dbReference>
<dbReference type="Proteomes" id="UP000032452">
    <property type="component" value="Unassembled WGS sequence"/>
</dbReference>
<keyword evidence="4" id="KW-0732">Signal</keyword>
<accession>A0A0D8ZNZ9</accession>
<keyword evidence="3" id="KW-0813">Transport</keyword>
<dbReference type="AlphaFoldDB" id="A0A0D8ZNZ9"/>
<dbReference type="RefSeq" id="WP_052672438.1">
    <property type="nucleotide sequence ID" value="NZ_CAWMDP010000012.1"/>
</dbReference>
<dbReference type="EMBL" id="JYON01000022">
    <property type="protein sequence ID" value="KJH70475.1"/>
    <property type="molecule type" value="Genomic_DNA"/>
</dbReference>
<gene>
    <name evidence="5" type="ORF">UH38_17815</name>
</gene>
<evidence type="ECO:0000256" key="2">
    <source>
        <dbReference type="ARBA" id="ARBA00008520"/>
    </source>
</evidence>
<dbReference type="SUPFAM" id="SSF53850">
    <property type="entry name" value="Periplasmic binding protein-like II"/>
    <property type="match status" value="1"/>
</dbReference>
<name>A0A0D8ZNZ9_9CYAN</name>
<reference evidence="5 6" key="1">
    <citation type="submission" date="2015-02" db="EMBL/GenBank/DDBJ databases">
        <title>Draft genome of a novel marine cyanobacterium (Chroococcales) isolated from South Atlantic Ocean.</title>
        <authorList>
            <person name="Rigonato J."/>
            <person name="Alvarenga D.O."/>
            <person name="Branco L.H."/>
            <person name="Varani A.M."/>
            <person name="Brandini F.P."/>
            <person name="Fiore M.F."/>
        </authorList>
    </citation>
    <scope>NUCLEOTIDE SEQUENCE [LARGE SCALE GENOMIC DNA]</scope>
    <source>
        <strain evidence="5 6">CENA595</strain>
    </source>
</reference>